<name>A0A934MYX1_9GAMM</name>
<dbReference type="EMBL" id="JAEMNX010000002">
    <property type="protein sequence ID" value="MBJ7536920.1"/>
    <property type="molecule type" value="Genomic_DNA"/>
</dbReference>
<sequence length="133" mass="15947">MFWLIFAGCCAFLLQLFWMPIVWRVSLFIFVFVLVSAFAIYRMYQPASQVGIDELGAFWCEGEQYFRLNFIRVNGIQLIAQCPKENRFLNYFLPRFRVIYRDSVSYDTYRTLRSFASQQILLRRSKASSKRFK</sequence>
<evidence type="ECO:0000313" key="2">
    <source>
        <dbReference type="EMBL" id="MBJ7536920.1"/>
    </source>
</evidence>
<proteinExistence type="predicted"/>
<accession>A0A934MYX1</accession>
<evidence type="ECO:0000313" key="3">
    <source>
        <dbReference type="Proteomes" id="UP000628710"/>
    </source>
</evidence>
<protein>
    <submittedName>
        <fullName evidence="2">Uncharacterized protein</fullName>
    </submittedName>
</protein>
<reference evidence="2" key="1">
    <citation type="submission" date="2020-12" db="EMBL/GenBank/DDBJ databases">
        <title>Marinomonas arctica sp. nov., a psychrotolerant bacterium isolated from the Arctic.</title>
        <authorList>
            <person name="Zhang Y."/>
        </authorList>
    </citation>
    <scope>NUCLEOTIDE SEQUENCE</scope>
    <source>
        <strain evidence="2">C1424</strain>
    </source>
</reference>
<dbReference type="RefSeq" id="WP_199467079.1">
    <property type="nucleotide sequence ID" value="NZ_JAEMNX010000002.1"/>
</dbReference>
<keyword evidence="1" id="KW-0812">Transmembrane</keyword>
<gene>
    <name evidence="2" type="ORF">I8J31_04415</name>
</gene>
<feature type="transmembrane region" description="Helical" evidence="1">
    <location>
        <begin position="21"/>
        <end position="41"/>
    </location>
</feature>
<dbReference type="Proteomes" id="UP000628710">
    <property type="component" value="Unassembled WGS sequence"/>
</dbReference>
<keyword evidence="1" id="KW-1133">Transmembrane helix</keyword>
<dbReference type="AlphaFoldDB" id="A0A934MYX1"/>
<keyword evidence="3" id="KW-1185">Reference proteome</keyword>
<comment type="caution">
    <text evidence="2">The sequence shown here is derived from an EMBL/GenBank/DDBJ whole genome shotgun (WGS) entry which is preliminary data.</text>
</comment>
<organism evidence="2 3">
    <name type="scientific">Marinomonas transparens</name>
    <dbReference type="NCBI Taxonomy" id="2795388"/>
    <lineage>
        <taxon>Bacteria</taxon>
        <taxon>Pseudomonadati</taxon>
        <taxon>Pseudomonadota</taxon>
        <taxon>Gammaproteobacteria</taxon>
        <taxon>Oceanospirillales</taxon>
        <taxon>Oceanospirillaceae</taxon>
        <taxon>Marinomonas</taxon>
    </lineage>
</organism>
<evidence type="ECO:0000256" key="1">
    <source>
        <dbReference type="SAM" id="Phobius"/>
    </source>
</evidence>
<keyword evidence="1" id="KW-0472">Membrane</keyword>